<evidence type="ECO:0000313" key="10">
    <source>
        <dbReference type="EMBL" id="SDU15544.1"/>
    </source>
</evidence>
<dbReference type="GO" id="GO:0004252">
    <property type="term" value="F:serine-type endopeptidase activity"/>
    <property type="evidence" value="ECO:0007669"/>
    <property type="project" value="InterPro"/>
</dbReference>
<dbReference type="EMBL" id="LT629787">
    <property type="protein sequence ID" value="SDU15544.1"/>
    <property type="molecule type" value="Genomic_DNA"/>
</dbReference>
<keyword evidence="4" id="KW-0378">Hydrolase</keyword>
<proteinExistence type="inferred from homology"/>
<evidence type="ECO:0000256" key="7">
    <source>
        <dbReference type="SAM" id="Phobius"/>
    </source>
</evidence>
<name>A0A1H2G7K1_9GAMM</name>
<protein>
    <submittedName>
        <fullName evidence="10">Membrane associated serine protease, rhomboid family</fullName>
    </submittedName>
</protein>
<dbReference type="InterPro" id="IPR022764">
    <property type="entry name" value="Peptidase_S54_rhomboid_dom"/>
</dbReference>
<feature type="transmembrane region" description="Helical" evidence="7">
    <location>
        <begin position="322"/>
        <end position="339"/>
    </location>
</feature>
<gene>
    <name evidence="10" type="ORF">SAMN05216210_2096</name>
</gene>
<keyword evidence="11" id="KW-1185">Reference proteome</keyword>
<dbReference type="Gene3D" id="1.20.1540.10">
    <property type="entry name" value="Rhomboid-like"/>
    <property type="match status" value="1"/>
</dbReference>
<feature type="transmembrane region" description="Helical" evidence="7">
    <location>
        <begin position="268"/>
        <end position="291"/>
    </location>
</feature>
<dbReference type="GO" id="GO:0016020">
    <property type="term" value="C:membrane"/>
    <property type="evidence" value="ECO:0007669"/>
    <property type="project" value="UniProtKB-SubCell"/>
</dbReference>
<evidence type="ECO:0000256" key="1">
    <source>
        <dbReference type="ARBA" id="ARBA00004141"/>
    </source>
</evidence>
<evidence type="ECO:0000256" key="6">
    <source>
        <dbReference type="ARBA" id="ARBA00023136"/>
    </source>
</evidence>
<dbReference type="PANTHER" id="PTHR43731:SF14">
    <property type="entry name" value="PRESENILIN-ASSOCIATED RHOMBOID-LIKE PROTEIN, MITOCHONDRIAL"/>
    <property type="match status" value="1"/>
</dbReference>
<comment type="subcellular location">
    <subcellularLocation>
        <location evidence="1">Membrane</location>
        <topology evidence="1">Multi-pass membrane protein</topology>
    </subcellularLocation>
</comment>
<evidence type="ECO:0000313" key="11">
    <source>
        <dbReference type="Proteomes" id="UP000243924"/>
    </source>
</evidence>
<feature type="domain" description="Transcription factor zinc-finger" evidence="9">
    <location>
        <begin position="6"/>
        <end position="46"/>
    </location>
</feature>
<keyword evidence="3 7" id="KW-0812">Transmembrane</keyword>
<dbReference type="Pfam" id="PF01694">
    <property type="entry name" value="Rhomboid"/>
    <property type="match status" value="1"/>
</dbReference>
<dbReference type="InterPro" id="IPR035952">
    <property type="entry name" value="Rhomboid-like_sf"/>
</dbReference>
<dbReference type="GO" id="GO:0006508">
    <property type="term" value="P:proteolysis"/>
    <property type="evidence" value="ECO:0007669"/>
    <property type="project" value="UniProtKB-KW"/>
</dbReference>
<evidence type="ECO:0000256" key="3">
    <source>
        <dbReference type="ARBA" id="ARBA00022692"/>
    </source>
</evidence>
<feature type="transmembrane region" description="Helical" evidence="7">
    <location>
        <begin position="154"/>
        <end position="172"/>
    </location>
</feature>
<keyword evidence="6 7" id="KW-0472">Membrane</keyword>
<keyword evidence="5 7" id="KW-1133">Transmembrane helix</keyword>
<dbReference type="InterPro" id="IPR050925">
    <property type="entry name" value="Rhomboid_protease_S54"/>
</dbReference>
<dbReference type="AlphaFoldDB" id="A0A1H2G7K1"/>
<accession>A0A1H2G7K1</accession>
<reference evidence="11" key="1">
    <citation type="submission" date="2016-10" db="EMBL/GenBank/DDBJ databases">
        <authorList>
            <person name="Varghese N."/>
            <person name="Submissions S."/>
        </authorList>
    </citation>
    <scope>NUCLEOTIDE SEQUENCE [LARGE SCALE GENOMIC DNA]</scope>
    <source>
        <strain evidence="11">CECT 8338</strain>
    </source>
</reference>
<dbReference type="Proteomes" id="UP000243924">
    <property type="component" value="Chromosome I"/>
</dbReference>
<dbReference type="SUPFAM" id="SSF144091">
    <property type="entry name" value="Rhomboid-like"/>
    <property type="match status" value="1"/>
</dbReference>
<dbReference type="Pfam" id="PF13453">
    <property type="entry name" value="Zn_ribbon_TFIIB"/>
    <property type="match status" value="1"/>
</dbReference>
<organism evidence="10 11">
    <name type="scientific">Halopseudomonas salegens</name>
    <dbReference type="NCBI Taxonomy" id="1434072"/>
    <lineage>
        <taxon>Bacteria</taxon>
        <taxon>Pseudomonadati</taxon>
        <taxon>Pseudomonadota</taxon>
        <taxon>Gammaproteobacteria</taxon>
        <taxon>Pseudomonadales</taxon>
        <taxon>Pseudomonadaceae</taxon>
        <taxon>Halopseudomonas</taxon>
    </lineage>
</organism>
<dbReference type="PANTHER" id="PTHR43731">
    <property type="entry name" value="RHOMBOID PROTEASE"/>
    <property type="match status" value="1"/>
</dbReference>
<feature type="domain" description="Peptidase S54 rhomboid" evidence="8">
    <location>
        <begin position="196"/>
        <end position="341"/>
    </location>
</feature>
<evidence type="ECO:0000256" key="5">
    <source>
        <dbReference type="ARBA" id="ARBA00022989"/>
    </source>
</evidence>
<feature type="transmembrane region" description="Helical" evidence="7">
    <location>
        <begin position="298"/>
        <end position="316"/>
    </location>
</feature>
<keyword evidence="10" id="KW-0645">Protease</keyword>
<evidence type="ECO:0000256" key="4">
    <source>
        <dbReference type="ARBA" id="ARBA00022801"/>
    </source>
</evidence>
<dbReference type="STRING" id="1434072.SAMN05216210_2096"/>
<evidence type="ECO:0000256" key="2">
    <source>
        <dbReference type="ARBA" id="ARBA00009045"/>
    </source>
</evidence>
<evidence type="ECO:0000259" key="9">
    <source>
        <dbReference type="Pfam" id="PF13453"/>
    </source>
</evidence>
<sequence length="362" mass="40311">MAGKKHCPHCVNTTLAVNYYEGEEVDNCNTCGGLWFERGSLNAIIAAKCQHVEEADYVANLGPALEPSHRHCPDCGTRLQVFHVLNDFHVDIDVCQRCDGAWVEKDTACKVAKSSAIKHALVEMNKTVNWKTWIFQMLSRMPLEYNVKPRITPWVTYALIAINTLIFLTYGFDPVLAGRVFGGFAIAPADIQAGSHWWAFVTAIFLHGSLMHLIGNMYFLWVIGDNLEDALGHWRFLGLYLLCGILAGLVSVLANLGSEIPSVGASGAIAGLFGMYILWFPNASMTFMFFVWQKKLAVMWYFAIWLALNFYGMAMGQQGIDYWAHVGGFIAGLAIGFALRQRVWTANPLLAHLAGPEVKVRR</sequence>
<dbReference type="OrthoDB" id="9814037at2"/>
<comment type="similarity">
    <text evidence="2">Belongs to the peptidase S54 family.</text>
</comment>
<dbReference type="InterPro" id="IPR027392">
    <property type="entry name" value="TF_Znf"/>
</dbReference>
<dbReference type="RefSeq" id="WP_092386662.1">
    <property type="nucleotide sequence ID" value="NZ_LT629787.1"/>
</dbReference>
<evidence type="ECO:0000259" key="8">
    <source>
        <dbReference type="Pfam" id="PF01694"/>
    </source>
</evidence>
<feature type="transmembrane region" description="Helical" evidence="7">
    <location>
        <begin position="197"/>
        <end position="224"/>
    </location>
</feature>
<feature type="transmembrane region" description="Helical" evidence="7">
    <location>
        <begin position="236"/>
        <end position="256"/>
    </location>
</feature>